<dbReference type="Pfam" id="PF00153">
    <property type="entry name" value="Mito_carr"/>
    <property type="match status" value="2"/>
</dbReference>
<dbReference type="PROSITE" id="PS50920">
    <property type="entry name" value="SOLCAR"/>
    <property type="match status" value="2"/>
</dbReference>
<evidence type="ECO:0000256" key="4">
    <source>
        <dbReference type="ARBA" id="ARBA00022737"/>
    </source>
</evidence>
<comment type="subcellular location">
    <subcellularLocation>
        <location evidence="1">Mitochondrion membrane</location>
        <topology evidence="1">Multi-pass membrane protein</topology>
    </subcellularLocation>
</comment>
<comment type="similarity">
    <text evidence="9">Belongs to the mitochondrial carrier (TC 2.A.29) family.</text>
</comment>
<keyword evidence="11" id="KW-1185">Reference proteome</keyword>
<keyword evidence="7 8" id="KW-0472">Membrane</keyword>
<accession>A0A8H7ELY5</accession>
<evidence type="ECO:0000256" key="5">
    <source>
        <dbReference type="ARBA" id="ARBA00022989"/>
    </source>
</evidence>
<protein>
    <submittedName>
        <fullName evidence="10">Mitochondrial thiamine pyrophosphate transporter</fullName>
    </submittedName>
</protein>
<gene>
    <name evidence="10" type="primary">TPC1_1</name>
    <name evidence="10" type="ORF">EC973_003649</name>
</gene>
<keyword evidence="2 9" id="KW-0813">Transport</keyword>
<name>A0A8H7ELY5_9FUNG</name>
<dbReference type="EMBL" id="JABAYA010000210">
    <property type="protein sequence ID" value="KAF7722171.1"/>
    <property type="molecule type" value="Genomic_DNA"/>
</dbReference>
<evidence type="ECO:0000256" key="3">
    <source>
        <dbReference type="ARBA" id="ARBA00022692"/>
    </source>
</evidence>
<dbReference type="Proteomes" id="UP000605846">
    <property type="component" value="Unassembled WGS sequence"/>
</dbReference>
<keyword evidence="5" id="KW-1133">Transmembrane helix</keyword>
<keyword evidence="3 8" id="KW-0812">Transmembrane</keyword>
<keyword evidence="6" id="KW-0496">Mitochondrion</keyword>
<dbReference type="InterPro" id="IPR018108">
    <property type="entry name" value="MCP_transmembrane"/>
</dbReference>
<comment type="caution">
    <text evidence="10">The sequence shown here is derived from an EMBL/GenBank/DDBJ whole genome shotgun (WGS) entry which is preliminary data.</text>
</comment>
<dbReference type="InterPro" id="IPR002067">
    <property type="entry name" value="MCP"/>
</dbReference>
<dbReference type="InterPro" id="IPR023395">
    <property type="entry name" value="MCP_dom_sf"/>
</dbReference>
<evidence type="ECO:0000256" key="7">
    <source>
        <dbReference type="ARBA" id="ARBA00023136"/>
    </source>
</evidence>
<evidence type="ECO:0000256" key="9">
    <source>
        <dbReference type="RuleBase" id="RU000488"/>
    </source>
</evidence>
<dbReference type="PANTHER" id="PTHR24089">
    <property type="entry name" value="SOLUTE CARRIER FAMILY 25"/>
    <property type="match status" value="1"/>
</dbReference>
<evidence type="ECO:0000256" key="2">
    <source>
        <dbReference type="ARBA" id="ARBA00022448"/>
    </source>
</evidence>
<evidence type="ECO:0000256" key="6">
    <source>
        <dbReference type="ARBA" id="ARBA00023128"/>
    </source>
</evidence>
<feature type="repeat" description="Solcar" evidence="8">
    <location>
        <begin position="59"/>
        <end position="156"/>
    </location>
</feature>
<evidence type="ECO:0000256" key="1">
    <source>
        <dbReference type="ARBA" id="ARBA00004225"/>
    </source>
</evidence>
<dbReference type="AlphaFoldDB" id="A0A8H7ELY5"/>
<dbReference type="Gene3D" id="1.50.40.10">
    <property type="entry name" value="Mitochondrial carrier domain"/>
    <property type="match status" value="1"/>
</dbReference>
<feature type="repeat" description="Solcar" evidence="8">
    <location>
        <begin position="1"/>
        <end position="45"/>
    </location>
</feature>
<dbReference type="GO" id="GO:0031966">
    <property type="term" value="C:mitochondrial membrane"/>
    <property type="evidence" value="ECO:0007669"/>
    <property type="project" value="UniProtKB-SubCell"/>
</dbReference>
<proteinExistence type="inferred from homology"/>
<dbReference type="OrthoDB" id="18574at2759"/>
<dbReference type="GO" id="GO:0055085">
    <property type="term" value="P:transmembrane transport"/>
    <property type="evidence" value="ECO:0007669"/>
    <property type="project" value="InterPro"/>
</dbReference>
<sequence length="178" mass="19768">MMHAVSDIHDKEGMKGFYRGLVPSVTQIMPYMGLVFLSYDMLCTSFEWLRSQNVFQKDHKMTQDMICGSLASIIGKVGVFPLDTVRKRLQVQGPHRTDYIISSIPCYTRESTVACLRAIIQTEGFLALYKGIVPGLLKVAPAGAVNFLVFEWAKNVIVNLKESGVEILPDSPVPANIS</sequence>
<keyword evidence="4" id="KW-0677">Repeat</keyword>
<dbReference type="PRINTS" id="PR00926">
    <property type="entry name" value="MITOCARRIER"/>
</dbReference>
<dbReference type="SUPFAM" id="SSF103506">
    <property type="entry name" value="Mitochondrial carrier"/>
    <property type="match status" value="1"/>
</dbReference>
<evidence type="ECO:0000313" key="11">
    <source>
        <dbReference type="Proteomes" id="UP000605846"/>
    </source>
</evidence>
<evidence type="ECO:0000256" key="8">
    <source>
        <dbReference type="PROSITE-ProRule" id="PRU00282"/>
    </source>
</evidence>
<reference evidence="10" key="1">
    <citation type="submission" date="2020-01" db="EMBL/GenBank/DDBJ databases">
        <title>Genome Sequencing of Three Apophysomyces-Like Fungal Strains Confirms a Novel Fungal Genus in the Mucoromycota with divergent Burkholderia-like Endosymbiotic Bacteria.</title>
        <authorList>
            <person name="Stajich J.E."/>
            <person name="Macias A.M."/>
            <person name="Carter-House D."/>
            <person name="Lovett B."/>
            <person name="Kasson L.R."/>
            <person name="Berry K."/>
            <person name="Grigoriev I."/>
            <person name="Chang Y."/>
            <person name="Spatafora J."/>
            <person name="Kasson M.T."/>
        </authorList>
    </citation>
    <scope>NUCLEOTIDE SEQUENCE</scope>
    <source>
        <strain evidence="10">NRRL A-21654</strain>
    </source>
</reference>
<evidence type="ECO:0000313" key="10">
    <source>
        <dbReference type="EMBL" id="KAF7722171.1"/>
    </source>
</evidence>
<organism evidence="10 11">
    <name type="scientific">Apophysomyces ossiformis</name>
    <dbReference type="NCBI Taxonomy" id="679940"/>
    <lineage>
        <taxon>Eukaryota</taxon>
        <taxon>Fungi</taxon>
        <taxon>Fungi incertae sedis</taxon>
        <taxon>Mucoromycota</taxon>
        <taxon>Mucoromycotina</taxon>
        <taxon>Mucoromycetes</taxon>
        <taxon>Mucorales</taxon>
        <taxon>Mucorineae</taxon>
        <taxon>Mucoraceae</taxon>
        <taxon>Apophysomyces</taxon>
    </lineage>
</organism>